<dbReference type="AlphaFoldDB" id="A0A4U5NUB2"/>
<reference evidence="3 4" key="2">
    <citation type="journal article" date="2019" name="G3 (Bethesda)">
        <title>Hybrid Assembly of the Genome of the Entomopathogenic Nematode Steinernema carpocapsae Identifies the X-Chromosome.</title>
        <authorList>
            <person name="Serra L."/>
            <person name="Macchietto M."/>
            <person name="Macias-Munoz A."/>
            <person name="McGill C.J."/>
            <person name="Rodriguez I.M."/>
            <person name="Rodriguez B."/>
            <person name="Murad R."/>
            <person name="Mortazavi A."/>
        </authorList>
    </citation>
    <scope>NUCLEOTIDE SEQUENCE [LARGE SCALE GENOMIC DNA]</scope>
    <source>
        <strain evidence="3 4">ALL</strain>
    </source>
</reference>
<dbReference type="STRING" id="34508.A0A4U5NUB2"/>
<dbReference type="InterPro" id="IPR018244">
    <property type="entry name" value="Allrgn_V5/Tpx1_CS"/>
</dbReference>
<dbReference type="InterPro" id="IPR002413">
    <property type="entry name" value="V5_allergen-like"/>
</dbReference>
<feature type="region of interest" description="Disordered" evidence="1">
    <location>
        <begin position="1"/>
        <end position="24"/>
    </location>
</feature>
<name>A0A4U5NUB2_STECR</name>
<feature type="domain" description="SCP" evidence="2">
    <location>
        <begin position="1"/>
        <end position="152"/>
    </location>
</feature>
<proteinExistence type="predicted"/>
<gene>
    <name evidence="3" type="ORF">L596_011318</name>
</gene>
<feature type="compositionally biased region" description="Polar residues" evidence="1">
    <location>
        <begin position="1"/>
        <end position="10"/>
    </location>
</feature>
<evidence type="ECO:0000313" key="4">
    <source>
        <dbReference type="Proteomes" id="UP000298663"/>
    </source>
</evidence>
<dbReference type="CDD" id="cd05380">
    <property type="entry name" value="CAP_euk"/>
    <property type="match status" value="1"/>
</dbReference>
<comment type="caution">
    <text evidence="3">The sequence shown here is derived from an EMBL/GenBank/DDBJ whole genome shotgun (WGS) entry which is preliminary data.</text>
</comment>
<dbReference type="SUPFAM" id="SSF55797">
    <property type="entry name" value="PR-1-like"/>
    <property type="match status" value="1"/>
</dbReference>
<accession>A0A4U5NUB2</accession>
<dbReference type="InterPro" id="IPR001283">
    <property type="entry name" value="CRISP-related"/>
</dbReference>
<dbReference type="EMBL" id="AZBU02000003">
    <property type="protein sequence ID" value="TKR86800.1"/>
    <property type="molecule type" value="Genomic_DNA"/>
</dbReference>
<organism evidence="3 4">
    <name type="scientific">Steinernema carpocapsae</name>
    <name type="common">Entomopathogenic nematode</name>
    <dbReference type="NCBI Taxonomy" id="34508"/>
    <lineage>
        <taxon>Eukaryota</taxon>
        <taxon>Metazoa</taxon>
        <taxon>Ecdysozoa</taxon>
        <taxon>Nematoda</taxon>
        <taxon>Chromadorea</taxon>
        <taxon>Rhabditida</taxon>
        <taxon>Tylenchina</taxon>
        <taxon>Panagrolaimomorpha</taxon>
        <taxon>Strongyloidoidea</taxon>
        <taxon>Steinernematidae</taxon>
        <taxon>Steinernema</taxon>
    </lineage>
</organism>
<dbReference type="GO" id="GO:0005576">
    <property type="term" value="C:extracellular region"/>
    <property type="evidence" value="ECO:0007669"/>
    <property type="project" value="InterPro"/>
</dbReference>
<reference evidence="3 4" key="1">
    <citation type="journal article" date="2015" name="Genome Biol.">
        <title>Comparative genomics of Steinernema reveals deeply conserved gene regulatory networks.</title>
        <authorList>
            <person name="Dillman A.R."/>
            <person name="Macchietto M."/>
            <person name="Porter C.F."/>
            <person name="Rogers A."/>
            <person name="Williams B."/>
            <person name="Antoshechkin I."/>
            <person name="Lee M.M."/>
            <person name="Goodwin Z."/>
            <person name="Lu X."/>
            <person name="Lewis E.E."/>
            <person name="Goodrich-Blair H."/>
            <person name="Stock S.P."/>
            <person name="Adams B.J."/>
            <person name="Sternberg P.W."/>
            <person name="Mortazavi A."/>
        </authorList>
    </citation>
    <scope>NUCLEOTIDE SEQUENCE [LARGE SCALE GENOMIC DNA]</scope>
    <source>
        <strain evidence="3 4">ALL</strain>
    </source>
</reference>
<dbReference type="PROSITE" id="PS01009">
    <property type="entry name" value="CRISP_1"/>
    <property type="match status" value="1"/>
</dbReference>
<keyword evidence="4" id="KW-1185">Reference proteome</keyword>
<dbReference type="InterPro" id="IPR035940">
    <property type="entry name" value="CAP_sf"/>
</dbReference>
<dbReference type="InterPro" id="IPR014044">
    <property type="entry name" value="CAP_dom"/>
</dbReference>
<dbReference type="Pfam" id="PF00188">
    <property type="entry name" value="CAP"/>
    <property type="match status" value="1"/>
</dbReference>
<evidence type="ECO:0000313" key="3">
    <source>
        <dbReference type="EMBL" id="TKR86800.1"/>
    </source>
</evidence>
<evidence type="ECO:0000256" key="1">
    <source>
        <dbReference type="SAM" id="MobiDB-lite"/>
    </source>
</evidence>
<sequence length="186" mass="20635">MHNSYRSSNAKGLEKDGNSGKNAPKAKNMYKMKYSCELEAIAQKWADRCIYEHSQVNNIGENLYVSWPDRPGNGGLVAGTKLWWGELAKIGVGQYSPEFVFTPYLSQMKVGHYTQMAWATTTEVGCGLAHCLSPKSKTLVVCNYRESGNWLDEQIYELGEPCRQNSDCTAFPGSTCSVSEGLCIKP</sequence>
<dbReference type="OrthoDB" id="5874910at2759"/>
<dbReference type="SMART" id="SM00198">
    <property type="entry name" value="SCP"/>
    <property type="match status" value="1"/>
</dbReference>
<evidence type="ECO:0000259" key="2">
    <source>
        <dbReference type="SMART" id="SM00198"/>
    </source>
</evidence>
<dbReference type="Proteomes" id="UP000298663">
    <property type="component" value="Unassembled WGS sequence"/>
</dbReference>
<dbReference type="PRINTS" id="PR00838">
    <property type="entry name" value="V5ALLERGEN"/>
</dbReference>
<dbReference type="PANTHER" id="PTHR10334">
    <property type="entry name" value="CYSTEINE-RICH SECRETORY PROTEIN-RELATED"/>
    <property type="match status" value="1"/>
</dbReference>
<protein>
    <recommendedName>
        <fullName evidence="2">SCP domain-containing protein</fullName>
    </recommendedName>
</protein>
<dbReference type="PRINTS" id="PR00837">
    <property type="entry name" value="V5TPXLIKE"/>
</dbReference>
<dbReference type="Gene3D" id="3.40.33.10">
    <property type="entry name" value="CAP"/>
    <property type="match status" value="1"/>
</dbReference>